<evidence type="ECO:0000313" key="4">
    <source>
        <dbReference type="Proteomes" id="UP000292447"/>
    </source>
</evidence>
<feature type="region of interest" description="Disordered" evidence="1">
    <location>
        <begin position="169"/>
        <end position="197"/>
    </location>
</feature>
<feature type="transmembrane region" description="Helical" evidence="2">
    <location>
        <begin position="110"/>
        <end position="132"/>
    </location>
</feature>
<name>A0A4P6XTM1_9ASCO</name>
<proteinExistence type="predicted"/>
<accession>A0A4P6XTM1</accession>
<feature type="transmembrane region" description="Helical" evidence="2">
    <location>
        <begin position="83"/>
        <end position="103"/>
    </location>
</feature>
<keyword evidence="2" id="KW-1133">Transmembrane helix</keyword>
<feature type="compositionally biased region" description="Polar residues" evidence="1">
    <location>
        <begin position="385"/>
        <end position="398"/>
    </location>
</feature>
<keyword evidence="2" id="KW-0812">Transmembrane</keyword>
<feature type="region of interest" description="Disordered" evidence="1">
    <location>
        <begin position="300"/>
        <end position="398"/>
    </location>
</feature>
<dbReference type="Proteomes" id="UP000292447">
    <property type="component" value="Chromosome IV"/>
</dbReference>
<evidence type="ECO:0000313" key="3">
    <source>
        <dbReference type="EMBL" id="QBM89224.1"/>
    </source>
</evidence>
<feature type="transmembrane region" description="Helical" evidence="2">
    <location>
        <begin position="43"/>
        <end position="63"/>
    </location>
</feature>
<feature type="compositionally biased region" description="Basic and acidic residues" evidence="1">
    <location>
        <begin position="170"/>
        <end position="182"/>
    </location>
</feature>
<evidence type="ECO:0000256" key="2">
    <source>
        <dbReference type="SAM" id="Phobius"/>
    </source>
</evidence>
<feature type="compositionally biased region" description="Basic and acidic residues" evidence="1">
    <location>
        <begin position="364"/>
        <end position="383"/>
    </location>
</feature>
<feature type="compositionally biased region" description="Acidic residues" evidence="1">
    <location>
        <begin position="329"/>
        <end position="338"/>
    </location>
</feature>
<feature type="compositionally biased region" description="Basic and acidic residues" evidence="1">
    <location>
        <begin position="311"/>
        <end position="328"/>
    </location>
</feature>
<reference evidence="4" key="1">
    <citation type="submission" date="2019-03" db="EMBL/GenBank/DDBJ databases">
        <title>Snf2 controls pulcherriminic acid biosynthesis and connects pigmentation and antifungal activity of the yeast Metschnikowia pulcherrima.</title>
        <authorList>
            <person name="Gore-Lloyd D."/>
            <person name="Sumann I."/>
            <person name="Brachmann A.O."/>
            <person name="Schneeberger K."/>
            <person name="Ortiz-Merino R.A."/>
            <person name="Moreno-Beltran M."/>
            <person name="Schlaefli M."/>
            <person name="Kirner P."/>
            <person name="Santos Kron A."/>
            <person name="Wolfe K.H."/>
            <person name="Piel J."/>
            <person name="Ahrens C.H."/>
            <person name="Henk D."/>
            <person name="Freimoser F.M."/>
        </authorList>
    </citation>
    <scope>NUCLEOTIDE SEQUENCE [LARGE SCALE GENOMIC DNA]</scope>
    <source>
        <strain evidence="4">APC 1.2</strain>
    </source>
</reference>
<keyword evidence="4" id="KW-1185">Reference proteome</keyword>
<protein>
    <submittedName>
        <fullName evidence="3">Uncharacterized protein</fullName>
    </submittedName>
</protein>
<feature type="transmembrane region" description="Helical" evidence="2">
    <location>
        <begin position="12"/>
        <end position="36"/>
    </location>
</feature>
<keyword evidence="2" id="KW-0472">Membrane</keyword>
<evidence type="ECO:0000256" key="1">
    <source>
        <dbReference type="SAM" id="MobiDB-lite"/>
    </source>
</evidence>
<dbReference type="EMBL" id="CP034459">
    <property type="protein sequence ID" value="QBM89224.1"/>
    <property type="molecule type" value="Genomic_DNA"/>
</dbReference>
<dbReference type="AlphaFoldDB" id="A0A4P6XTM1"/>
<gene>
    <name evidence="3" type="ORF">METSCH_D02880</name>
</gene>
<organism evidence="3 4">
    <name type="scientific">Metschnikowia aff. pulcherrima</name>
    <dbReference type="NCBI Taxonomy" id="2163413"/>
    <lineage>
        <taxon>Eukaryota</taxon>
        <taxon>Fungi</taxon>
        <taxon>Dikarya</taxon>
        <taxon>Ascomycota</taxon>
        <taxon>Saccharomycotina</taxon>
        <taxon>Pichiomycetes</taxon>
        <taxon>Metschnikowiaceae</taxon>
        <taxon>Metschnikowia</taxon>
    </lineage>
</organism>
<sequence>MIESLAGAAHWVVRLVSFAVLFPFTHVCFPIARLCYAIVNHLLLIPILLIFRTVVYGVIYIPLLPFLNAASVEYDTLVPVEVTLYRLAIGFLPHVHVFMYHFVHFFMVSLFVGTFVGMVAGFNISIISRILYIPEAKADHAVKRLGDMPVKAPDWKRVKREAHFAPIPEKSVRPEMKDESKPIEQAPQSSPVKTEPPNFLGPRVPELPEFPSDSIFEDDDGYDFMTYKISDERRKQIKKDNFNKRRETRYRAVPLLLHMTIEEESESEITPTPTHPTATVFPTNHVSLDYATGTIGSSKTFSTDSSVFSKKLGDSRTEAKDETLHDSPDDSTDVSADETETRDRNSTGLKPAGESRPSHATSNDYDKTHVDDASVLSTKDKSDILSPQGSDQNGIVEK</sequence>